<dbReference type="STRING" id="526218.Sterm_1398"/>
<organism evidence="1 2">
    <name type="scientific">Sebaldella termitidis (strain ATCC 33386 / NCTC 11300)</name>
    <dbReference type="NCBI Taxonomy" id="526218"/>
    <lineage>
        <taxon>Bacteria</taxon>
        <taxon>Fusobacteriati</taxon>
        <taxon>Fusobacteriota</taxon>
        <taxon>Fusobacteriia</taxon>
        <taxon>Fusobacteriales</taxon>
        <taxon>Leptotrichiaceae</taxon>
        <taxon>Sebaldella</taxon>
    </lineage>
</organism>
<dbReference type="HOGENOM" id="CLU_2525636_0_0_0"/>
<keyword evidence="2" id="KW-1185">Reference proteome</keyword>
<accession>D1AHM7</accession>
<dbReference type="Proteomes" id="UP000000845">
    <property type="component" value="Chromosome"/>
</dbReference>
<dbReference type="EMBL" id="CP001739">
    <property type="protein sequence ID" value="ACZ08261.1"/>
    <property type="molecule type" value="Genomic_DNA"/>
</dbReference>
<dbReference type="AlphaFoldDB" id="D1AHM7"/>
<protein>
    <submittedName>
        <fullName evidence="1">Uncharacterized protein</fullName>
    </submittedName>
</protein>
<sequence length="84" mass="10109">MARLLKADIEALKDLHEEGFTFLARDENGKLWTFMDEHIGDIEKEDNIWICEDYCKSINKKLFKFIKWEDEKPTSIRELMKEVK</sequence>
<dbReference type="KEGG" id="str:Sterm_1398"/>
<reference evidence="1 2" key="2">
    <citation type="journal article" date="2010" name="Stand. Genomic Sci.">
        <title>Complete genome sequence of Sebaldella termitidis type strain (NCTC 11300).</title>
        <authorList>
            <person name="Harmon-Smith M."/>
            <person name="Celia L."/>
            <person name="Chertkov O."/>
            <person name="Lapidus A."/>
            <person name="Copeland A."/>
            <person name="Glavina Del Rio T."/>
            <person name="Nolan M."/>
            <person name="Lucas S."/>
            <person name="Tice H."/>
            <person name="Cheng J.F."/>
            <person name="Han C."/>
            <person name="Detter J.C."/>
            <person name="Bruce D."/>
            <person name="Goodwin L."/>
            <person name="Pitluck S."/>
            <person name="Pati A."/>
            <person name="Liolios K."/>
            <person name="Ivanova N."/>
            <person name="Mavromatis K."/>
            <person name="Mikhailova N."/>
            <person name="Chen A."/>
            <person name="Palaniappan K."/>
            <person name="Land M."/>
            <person name="Hauser L."/>
            <person name="Chang Y.J."/>
            <person name="Jeffries C.D."/>
            <person name="Brettin T."/>
            <person name="Goker M."/>
            <person name="Beck B."/>
            <person name="Bristow J."/>
            <person name="Eisen J.A."/>
            <person name="Markowitz V."/>
            <person name="Hugenholtz P."/>
            <person name="Kyrpides N.C."/>
            <person name="Klenk H.P."/>
            <person name="Chen F."/>
        </authorList>
    </citation>
    <scope>NUCLEOTIDE SEQUENCE [LARGE SCALE GENOMIC DNA]</scope>
    <source>
        <strain evidence="2">ATCC 33386 / NCTC 11300</strain>
    </source>
</reference>
<evidence type="ECO:0000313" key="2">
    <source>
        <dbReference type="Proteomes" id="UP000000845"/>
    </source>
</evidence>
<gene>
    <name evidence="1" type="ordered locus">Sterm_1398</name>
</gene>
<proteinExistence type="predicted"/>
<dbReference type="RefSeq" id="WP_012860857.1">
    <property type="nucleotide sequence ID" value="NC_013517.1"/>
</dbReference>
<evidence type="ECO:0000313" key="1">
    <source>
        <dbReference type="EMBL" id="ACZ08261.1"/>
    </source>
</evidence>
<reference evidence="2" key="1">
    <citation type="submission" date="2009-09" db="EMBL/GenBank/DDBJ databases">
        <title>The complete chromosome of Sebaldella termitidis ATCC 33386.</title>
        <authorList>
            <consortium name="US DOE Joint Genome Institute (JGI-PGF)"/>
            <person name="Lucas S."/>
            <person name="Copeland A."/>
            <person name="Lapidus A."/>
            <person name="Glavina del Rio T."/>
            <person name="Dalin E."/>
            <person name="Tice H."/>
            <person name="Bruce D."/>
            <person name="Goodwin L."/>
            <person name="Pitluck S."/>
            <person name="Kyrpides N."/>
            <person name="Mavromatis K."/>
            <person name="Ivanova N."/>
            <person name="Mikhailova N."/>
            <person name="Sims D."/>
            <person name="Meincke L."/>
            <person name="Brettin T."/>
            <person name="Detter J.C."/>
            <person name="Han C."/>
            <person name="Larimer F."/>
            <person name="Land M."/>
            <person name="Hauser L."/>
            <person name="Markowitz V."/>
            <person name="Cheng J.F."/>
            <person name="Hugenholtz P."/>
            <person name="Woyke T."/>
            <person name="Wu D."/>
            <person name="Eisen J.A."/>
        </authorList>
    </citation>
    <scope>NUCLEOTIDE SEQUENCE [LARGE SCALE GENOMIC DNA]</scope>
    <source>
        <strain evidence="2">ATCC 33386 / NCTC 11300</strain>
    </source>
</reference>
<name>D1AHM7_SEBTE</name>